<sequence>MSDAQQLKVKLFADGADLSGIKEMAANPRIAGFTTNPTLMRKAGIADYRAFALQVLDAIGGRPLALEVFADDFASMEGQALEIASWGKSINVKIPVTNTKGEFCGPLVERLSKAGVQVNVTAVMTLDQVRRITACLAPETPAIISVFAGRVADTGRDPVPLMAEAVAVMKARPKAELIWASPRELLNIFQADAVGCHIITATNDILKKLSLVGKDLDKYSLETVEMFYKDATAAGYSIATRAAA</sequence>
<dbReference type="Gene3D" id="3.20.20.70">
    <property type="entry name" value="Aldolase class I"/>
    <property type="match status" value="1"/>
</dbReference>
<dbReference type="AlphaFoldDB" id="A0A6J6PJM5"/>
<dbReference type="InterPro" id="IPR011861">
    <property type="entry name" value="Transald_staph-type"/>
</dbReference>
<proteinExistence type="predicted"/>
<dbReference type="GO" id="GO:0005975">
    <property type="term" value="P:carbohydrate metabolic process"/>
    <property type="evidence" value="ECO:0007669"/>
    <property type="project" value="InterPro"/>
</dbReference>
<keyword evidence="1" id="KW-0704">Schiff base</keyword>
<dbReference type="EMBL" id="CAEZXV010000037">
    <property type="protein sequence ID" value="CAB4699611.1"/>
    <property type="molecule type" value="Genomic_DNA"/>
</dbReference>
<evidence type="ECO:0000256" key="1">
    <source>
        <dbReference type="ARBA" id="ARBA00023270"/>
    </source>
</evidence>
<dbReference type="PANTHER" id="PTHR10683">
    <property type="entry name" value="TRANSALDOLASE"/>
    <property type="match status" value="1"/>
</dbReference>
<dbReference type="PANTHER" id="PTHR10683:SF40">
    <property type="entry name" value="FRUCTOSE-6-PHOSPHATE ALDOLASE 1-RELATED"/>
    <property type="match status" value="1"/>
</dbReference>
<reference evidence="2" key="1">
    <citation type="submission" date="2020-05" db="EMBL/GenBank/DDBJ databases">
        <authorList>
            <person name="Chiriac C."/>
            <person name="Salcher M."/>
            <person name="Ghai R."/>
            <person name="Kavagutti S V."/>
        </authorList>
    </citation>
    <scope>NUCLEOTIDE SEQUENCE</scope>
</reference>
<dbReference type="SUPFAM" id="SSF51569">
    <property type="entry name" value="Aldolase"/>
    <property type="match status" value="1"/>
</dbReference>
<dbReference type="NCBIfam" id="TIGR02134">
    <property type="entry name" value="transald_staph"/>
    <property type="match status" value="1"/>
</dbReference>
<organism evidence="2">
    <name type="scientific">freshwater metagenome</name>
    <dbReference type="NCBI Taxonomy" id="449393"/>
    <lineage>
        <taxon>unclassified sequences</taxon>
        <taxon>metagenomes</taxon>
        <taxon>ecological metagenomes</taxon>
    </lineage>
</organism>
<accession>A0A6J6PJM5</accession>
<protein>
    <submittedName>
        <fullName evidence="2">Unannotated protein</fullName>
    </submittedName>
</protein>
<gene>
    <name evidence="2" type="ORF">UFOPK2598_00522</name>
</gene>
<evidence type="ECO:0000313" key="2">
    <source>
        <dbReference type="EMBL" id="CAB4699611.1"/>
    </source>
</evidence>
<dbReference type="Pfam" id="PF00923">
    <property type="entry name" value="TAL_FSA"/>
    <property type="match status" value="1"/>
</dbReference>
<name>A0A6J6PJM5_9ZZZZ</name>
<dbReference type="InterPro" id="IPR001585">
    <property type="entry name" value="TAL/FSA"/>
</dbReference>
<dbReference type="InterPro" id="IPR013785">
    <property type="entry name" value="Aldolase_TIM"/>
</dbReference>